<dbReference type="PANTHER" id="PTHR12752:SF3">
    <property type="entry name" value="PLECKSTRIN HOMOLOGY DOMAIN-CONTAINING FAMILY A MEMBER 5"/>
    <property type="match status" value="1"/>
</dbReference>
<dbReference type="GO" id="GO:0070273">
    <property type="term" value="F:phosphatidylinositol-4-phosphate binding"/>
    <property type="evidence" value="ECO:0007669"/>
    <property type="project" value="TreeGrafter"/>
</dbReference>
<evidence type="ECO:0000313" key="1">
    <source>
        <dbReference type="EMBL" id="KAF6364750.1"/>
    </source>
</evidence>
<dbReference type="GO" id="GO:0005829">
    <property type="term" value="C:cytosol"/>
    <property type="evidence" value="ECO:0007669"/>
    <property type="project" value="TreeGrafter"/>
</dbReference>
<dbReference type="Gene3D" id="2.20.70.10">
    <property type="match status" value="1"/>
</dbReference>
<dbReference type="GO" id="GO:0010314">
    <property type="term" value="F:phosphatidylinositol-5-phosphate binding"/>
    <property type="evidence" value="ECO:0007669"/>
    <property type="project" value="TreeGrafter"/>
</dbReference>
<dbReference type="PANTHER" id="PTHR12752">
    <property type="entry name" value="PHOSPHOINOSITOL 3-PHOSPHATE-BINDING PROTEIN"/>
    <property type="match status" value="1"/>
</dbReference>
<accession>A0A7J7YTE9</accession>
<comment type="caution">
    <text evidence="1">The sequence shown here is derived from an EMBL/GenBank/DDBJ whole genome shotgun (WGS) entry which is preliminary data.</text>
</comment>
<protein>
    <recommendedName>
        <fullName evidence="3">Pleckstrin homology domain containing A5</fullName>
    </recommendedName>
</protein>
<dbReference type="AlphaFoldDB" id="A0A7J7YTE9"/>
<organism evidence="1 2">
    <name type="scientific">Rhinolophus ferrumequinum</name>
    <name type="common">Greater horseshoe bat</name>
    <dbReference type="NCBI Taxonomy" id="59479"/>
    <lineage>
        <taxon>Eukaryota</taxon>
        <taxon>Metazoa</taxon>
        <taxon>Chordata</taxon>
        <taxon>Craniata</taxon>
        <taxon>Vertebrata</taxon>
        <taxon>Euteleostomi</taxon>
        <taxon>Mammalia</taxon>
        <taxon>Eutheria</taxon>
        <taxon>Laurasiatheria</taxon>
        <taxon>Chiroptera</taxon>
        <taxon>Yinpterochiroptera</taxon>
        <taxon>Rhinolophoidea</taxon>
        <taxon>Rhinolophidae</taxon>
        <taxon>Rhinolophinae</taxon>
        <taxon>Rhinolophus</taxon>
    </lineage>
</organism>
<dbReference type="InterPro" id="IPR036020">
    <property type="entry name" value="WW_dom_sf"/>
</dbReference>
<dbReference type="EMBL" id="JACAGC010000005">
    <property type="protein sequence ID" value="KAF6364750.1"/>
    <property type="molecule type" value="Genomic_DNA"/>
</dbReference>
<sequence>MTLRPAGPWTYGITRGGRVFINEEAGSTTWLSSVTSEAVVTGHLLQSTELPTGCEEAHTFEGARYYINYNDRKVTCKHPVTGQPSQDNCTFVVSEQTVSTTTSEENKERPPNMINEASNYSVTSDYAEHPMSPVGRTSWFPKKSII</sequence>
<proteinExistence type="predicted"/>
<reference evidence="1 2" key="1">
    <citation type="journal article" date="2020" name="Nature">
        <title>Six reference-quality genomes reveal evolution of bat adaptations.</title>
        <authorList>
            <person name="Jebb D."/>
            <person name="Huang Z."/>
            <person name="Pippel M."/>
            <person name="Hughes G.M."/>
            <person name="Lavrichenko K."/>
            <person name="Devanna P."/>
            <person name="Winkler S."/>
            <person name="Jermiin L.S."/>
            <person name="Skirmuntt E.C."/>
            <person name="Katzourakis A."/>
            <person name="Burkitt-Gray L."/>
            <person name="Ray D.A."/>
            <person name="Sullivan K.A.M."/>
            <person name="Roscito J.G."/>
            <person name="Kirilenko B.M."/>
            <person name="Davalos L.M."/>
            <person name="Corthals A.P."/>
            <person name="Power M.L."/>
            <person name="Jones G."/>
            <person name="Ransome R.D."/>
            <person name="Dechmann D.K.N."/>
            <person name="Locatelli A.G."/>
            <person name="Puechmaille S.J."/>
            <person name="Fedrigo O."/>
            <person name="Jarvis E.D."/>
            <person name="Hiller M."/>
            <person name="Vernes S.C."/>
            <person name="Myers E.W."/>
            <person name="Teeling E.C."/>
        </authorList>
    </citation>
    <scope>NUCLEOTIDE SEQUENCE [LARGE SCALE GENOMIC DNA]</scope>
    <source>
        <strain evidence="1">MRhiFer1</strain>
        <tissue evidence="1">Lung</tissue>
    </source>
</reference>
<dbReference type="GO" id="GO:0032266">
    <property type="term" value="F:phosphatidylinositol-3-phosphate binding"/>
    <property type="evidence" value="ECO:0007669"/>
    <property type="project" value="TreeGrafter"/>
</dbReference>
<dbReference type="GO" id="GO:0080025">
    <property type="term" value="F:phosphatidylinositol-3,5-bisphosphate binding"/>
    <property type="evidence" value="ECO:0007669"/>
    <property type="project" value="TreeGrafter"/>
</dbReference>
<dbReference type="SUPFAM" id="SSF51045">
    <property type="entry name" value="WW domain"/>
    <property type="match status" value="1"/>
</dbReference>
<gene>
    <name evidence="1" type="ORF">mRhiFer1_009874</name>
</gene>
<evidence type="ECO:0008006" key="3">
    <source>
        <dbReference type="Google" id="ProtNLM"/>
    </source>
</evidence>
<dbReference type="Proteomes" id="UP000585614">
    <property type="component" value="Unassembled WGS sequence"/>
</dbReference>
<name>A0A7J7YTE9_RHIFE</name>
<evidence type="ECO:0000313" key="2">
    <source>
        <dbReference type="Proteomes" id="UP000585614"/>
    </source>
</evidence>